<dbReference type="SUPFAM" id="SSF52833">
    <property type="entry name" value="Thioredoxin-like"/>
    <property type="match status" value="1"/>
</dbReference>
<dbReference type="OrthoDB" id="120730at2"/>
<dbReference type="RefSeq" id="WP_089710718.1">
    <property type="nucleotide sequence ID" value="NZ_FMAR01000004.1"/>
</dbReference>
<sequence>MQRFIWMFSICLLPLFVKAQTAPAATDVLKNAEAKAAKAHKNVLIIFHASWCHWCHEMDSAIADAACKPFFERSFVLEHLTVSESPQNKNLENPGADVLLKQYTNGKESGIPFWVILDPKGNLLADSRQPGTGENIGCPTTAADVAQLKSILVKTGKGSPTEINTIGERFARIGK</sequence>
<name>A0A1C4CFB7_9BACT</name>
<dbReference type="AlphaFoldDB" id="A0A1C4CFB7"/>
<keyword evidence="3" id="KW-1185">Reference proteome</keyword>
<accession>A0A1C4CFB7</accession>
<feature type="signal peptide" evidence="1">
    <location>
        <begin position="1"/>
        <end position="24"/>
    </location>
</feature>
<evidence type="ECO:0000313" key="3">
    <source>
        <dbReference type="Proteomes" id="UP000242818"/>
    </source>
</evidence>
<feature type="chain" id="PRO_5008689904" evidence="1">
    <location>
        <begin position="25"/>
        <end position="175"/>
    </location>
</feature>
<dbReference type="InterPro" id="IPR036249">
    <property type="entry name" value="Thioredoxin-like_sf"/>
</dbReference>
<gene>
    <name evidence="2" type="ORF">GA0116948_10498</name>
</gene>
<dbReference type="Gene3D" id="3.40.30.10">
    <property type="entry name" value="Glutaredoxin"/>
    <property type="match status" value="1"/>
</dbReference>
<dbReference type="STRING" id="1335309.GA0116948_10498"/>
<evidence type="ECO:0000256" key="1">
    <source>
        <dbReference type="SAM" id="SignalP"/>
    </source>
</evidence>
<proteinExistence type="predicted"/>
<keyword evidence="1" id="KW-0732">Signal</keyword>
<dbReference type="Pfam" id="PF13899">
    <property type="entry name" value="Thioredoxin_7"/>
    <property type="match status" value="1"/>
</dbReference>
<dbReference type="Proteomes" id="UP000242818">
    <property type="component" value="Unassembled WGS sequence"/>
</dbReference>
<dbReference type="EMBL" id="FMAR01000004">
    <property type="protein sequence ID" value="SCC17772.1"/>
    <property type="molecule type" value="Genomic_DNA"/>
</dbReference>
<reference evidence="2 3" key="1">
    <citation type="submission" date="2016-08" db="EMBL/GenBank/DDBJ databases">
        <authorList>
            <person name="Seilhamer J.J."/>
        </authorList>
    </citation>
    <scope>NUCLEOTIDE SEQUENCE [LARGE SCALE GENOMIC DNA]</scope>
    <source>
        <strain evidence="2 3">A37T2</strain>
    </source>
</reference>
<protein>
    <submittedName>
        <fullName evidence="2">Thioredoxin-like</fullName>
    </submittedName>
</protein>
<evidence type="ECO:0000313" key="2">
    <source>
        <dbReference type="EMBL" id="SCC17772.1"/>
    </source>
</evidence>
<organism evidence="2 3">
    <name type="scientific">Chitinophaga costaii</name>
    <dbReference type="NCBI Taxonomy" id="1335309"/>
    <lineage>
        <taxon>Bacteria</taxon>
        <taxon>Pseudomonadati</taxon>
        <taxon>Bacteroidota</taxon>
        <taxon>Chitinophagia</taxon>
        <taxon>Chitinophagales</taxon>
        <taxon>Chitinophagaceae</taxon>
        <taxon>Chitinophaga</taxon>
    </lineage>
</organism>